<sequence length="452" mass="47906">MYQRALLFSALAVASNAQQVGTQKAETHPALTWQKCTAAGSCTEQSGSVVIDSNWRWLHSTKDTTNCYTGNTWNTELCPDNESCAQNCALDGADYAGTYGVTTSGSELKLSFVTGANVGSRLYLMKDDETYQQFNLLNNEFTFDVDVSNLPCGLNGAMYFVAMDADGGMSKYPNNKAGAKYGTGYCDSQCPRDLKFINGVANVEGWTPSSNDKNAGVGGHGSCCPEMDIWEANSISTALTPHPCDDVSQTMCSGDDCGGTYSSTRYAGTCDPDGCDFNPFRMGNETFYGPGKIVDTSSKMTVVTQFVTADGTDSGALSEIKRLYVQNGKVIANAVSNVAGVSGNSITSDFCTAQKKVFGDQDIFSKHGGLSGMGSALSEMVLIMSIWDDHAASMMWLDSNYPTDADASTPGVARGTCENGVGDPATVEAQHPDASVTFSNIKFGPIGSTYSA</sequence>
<evidence type="ECO:0000256" key="12">
    <source>
        <dbReference type="ARBA" id="ARBA00023326"/>
    </source>
</evidence>
<dbReference type="Pfam" id="PF00840">
    <property type="entry name" value="Glyco_hydro_7"/>
    <property type="match status" value="1"/>
</dbReference>
<comment type="catalytic activity">
    <reaction evidence="1">
        <text>Hydrolysis of (1-&gt;4)-beta-D-glucosidic linkages in cellulose and cellotetraose, releasing cellobiose from the non-reducing ends of the chains.</text>
        <dbReference type="EC" id="3.2.1.91"/>
    </reaction>
</comment>
<gene>
    <name evidence="15" type="ORF">CDV56_103743</name>
</gene>
<dbReference type="RefSeq" id="XP_026610602.1">
    <property type="nucleotide sequence ID" value="XM_026757362.1"/>
</dbReference>
<name>A0A397G853_ASPTH</name>
<dbReference type="OrthoDB" id="412382at2759"/>
<keyword evidence="12 13" id="KW-0624">Polysaccharide degradation</keyword>
<dbReference type="PANTHER" id="PTHR33753">
    <property type="entry name" value="1,4-BETA-D-GLUCAN CELLOBIOHYDROLASE B"/>
    <property type="match status" value="1"/>
</dbReference>
<evidence type="ECO:0000256" key="9">
    <source>
        <dbReference type="ARBA" id="ARBA00023180"/>
    </source>
</evidence>
<keyword evidence="11 13" id="KW-0326">Glycosidase</keyword>
<organism evidence="15 16">
    <name type="scientific">Aspergillus thermomutatus</name>
    <name type="common">Neosartorya pseudofischeri</name>
    <dbReference type="NCBI Taxonomy" id="41047"/>
    <lineage>
        <taxon>Eukaryota</taxon>
        <taxon>Fungi</taxon>
        <taxon>Dikarya</taxon>
        <taxon>Ascomycota</taxon>
        <taxon>Pezizomycotina</taxon>
        <taxon>Eurotiomycetes</taxon>
        <taxon>Eurotiomycetidae</taxon>
        <taxon>Eurotiales</taxon>
        <taxon>Aspergillaceae</taxon>
        <taxon>Aspergillus</taxon>
        <taxon>Aspergillus subgen. Fumigati</taxon>
    </lineage>
</organism>
<dbReference type="CDD" id="cd07999">
    <property type="entry name" value="GH7_CBH_EG"/>
    <property type="match status" value="1"/>
</dbReference>
<keyword evidence="5" id="KW-0964">Secreted</keyword>
<keyword evidence="8 13" id="KW-0136">Cellulose degradation</keyword>
<dbReference type="InterPro" id="IPR037019">
    <property type="entry name" value="Glyco_hydro_7_sf"/>
</dbReference>
<evidence type="ECO:0000256" key="8">
    <source>
        <dbReference type="ARBA" id="ARBA00023001"/>
    </source>
</evidence>
<evidence type="ECO:0000256" key="10">
    <source>
        <dbReference type="ARBA" id="ARBA00023277"/>
    </source>
</evidence>
<evidence type="ECO:0000256" key="6">
    <source>
        <dbReference type="ARBA" id="ARBA00022729"/>
    </source>
</evidence>
<evidence type="ECO:0000256" key="11">
    <source>
        <dbReference type="ARBA" id="ARBA00023295"/>
    </source>
</evidence>
<dbReference type="PRINTS" id="PR00734">
    <property type="entry name" value="GLHYDRLASE7"/>
</dbReference>
<evidence type="ECO:0000256" key="14">
    <source>
        <dbReference type="SAM" id="SignalP"/>
    </source>
</evidence>
<dbReference type="EC" id="3.2.1.-" evidence="13"/>
<dbReference type="GO" id="GO:0016162">
    <property type="term" value="F:cellulose 1,4-beta-cellobiosidase activity"/>
    <property type="evidence" value="ECO:0007669"/>
    <property type="project" value="UniProtKB-EC"/>
</dbReference>
<keyword evidence="16" id="KW-1185">Reference proteome</keyword>
<dbReference type="InterPro" id="IPR001722">
    <property type="entry name" value="Glyco_hydro_7"/>
</dbReference>
<comment type="subcellular location">
    <subcellularLocation>
        <location evidence="3">Secreted</location>
    </subcellularLocation>
</comment>
<dbReference type="PANTHER" id="PTHR33753:SF6">
    <property type="entry name" value="1,4-BETA-D-GLUCAN CELLOBIOHYDROLASE A-RELATED"/>
    <property type="match status" value="1"/>
</dbReference>
<dbReference type="Gene3D" id="2.70.100.10">
    <property type="entry name" value="Glycoside hydrolase, family 7, domain"/>
    <property type="match status" value="1"/>
</dbReference>
<comment type="similarity">
    <text evidence="4 13">Belongs to the glycosyl hydrolase 7 (cellulase C) family.</text>
</comment>
<dbReference type="AlphaFoldDB" id="A0A397G853"/>
<reference evidence="15" key="1">
    <citation type="submission" date="2018-08" db="EMBL/GenBank/DDBJ databases">
        <title>Draft genome sequence of azole-resistant Aspergillus thermomutatus (Neosartorya pseudofischeri) strain HMR AF 39, isolated from a human nasal aspirate.</title>
        <authorList>
            <person name="Parent-Michaud M."/>
            <person name="Dufresne P.J."/>
            <person name="Fournier E."/>
            <person name="Martineau C."/>
            <person name="Moreira S."/>
            <person name="Perkins V."/>
            <person name="De Repentigny L."/>
            <person name="Dufresne S.F."/>
        </authorList>
    </citation>
    <scope>NUCLEOTIDE SEQUENCE [LARGE SCALE GENOMIC DNA]</scope>
    <source>
        <strain evidence="15">HMR AF 39</strain>
    </source>
</reference>
<protein>
    <recommendedName>
        <fullName evidence="13">Glucanase</fullName>
        <ecNumber evidence="13">3.2.1.-</ecNumber>
    </recommendedName>
</protein>
<evidence type="ECO:0000256" key="1">
    <source>
        <dbReference type="ARBA" id="ARBA00001641"/>
    </source>
</evidence>
<dbReference type="VEuPathDB" id="FungiDB:CDV56_103743"/>
<evidence type="ECO:0000256" key="2">
    <source>
        <dbReference type="ARBA" id="ARBA00002392"/>
    </source>
</evidence>
<evidence type="ECO:0000256" key="3">
    <source>
        <dbReference type="ARBA" id="ARBA00004613"/>
    </source>
</evidence>
<feature type="signal peptide" evidence="14">
    <location>
        <begin position="1"/>
        <end position="17"/>
    </location>
</feature>
<evidence type="ECO:0000313" key="16">
    <source>
        <dbReference type="Proteomes" id="UP000215305"/>
    </source>
</evidence>
<dbReference type="Proteomes" id="UP000215305">
    <property type="component" value="Unassembled WGS sequence"/>
</dbReference>
<dbReference type="STRING" id="41047.A0A397G853"/>
<dbReference type="FunFam" id="2.70.100.10:FF:000001">
    <property type="entry name" value="Glucanase"/>
    <property type="match status" value="1"/>
</dbReference>
<evidence type="ECO:0000256" key="13">
    <source>
        <dbReference type="RuleBase" id="RU361164"/>
    </source>
</evidence>
<keyword evidence="6 14" id="KW-0732">Signal</keyword>
<evidence type="ECO:0000256" key="4">
    <source>
        <dbReference type="ARBA" id="ARBA00006044"/>
    </source>
</evidence>
<keyword evidence="9" id="KW-0325">Glycoprotein</keyword>
<comment type="caution">
    <text evidence="15">The sequence shown here is derived from an EMBL/GenBank/DDBJ whole genome shotgun (WGS) entry which is preliminary data.</text>
</comment>
<feature type="chain" id="PRO_5017323439" description="Glucanase" evidence="14">
    <location>
        <begin position="18"/>
        <end position="452"/>
    </location>
</feature>
<dbReference type="EMBL" id="NKHU02000300">
    <property type="protein sequence ID" value="RHZ45123.1"/>
    <property type="molecule type" value="Genomic_DNA"/>
</dbReference>
<keyword evidence="10" id="KW-0119">Carbohydrate metabolism</keyword>
<evidence type="ECO:0000256" key="7">
    <source>
        <dbReference type="ARBA" id="ARBA00022801"/>
    </source>
</evidence>
<dbReference type="GeneID" id="38125717"/>
<dbReference type="GO" id="GO:0030245">
    <property type="term" value="P:cellulose catabolic process"/>
    <property type="evidence" value="ECO:0007669"/>
    <property type="project" value="UniProtKB-KW"/>
</dbReference>
<evidence type="ECO:0000256" key="5">
    <source>
        <dbReference type="ARBA" id="ARBA00022525"/>
    </source>
</evidence>
<dbReference type="SUPFAM" id="SSF49899">
    <property type="entry name" value="Concanavalin A-like lectins/glucanases"/>
    <property type="match status" value="1"/>
</dbReference>
<proteinExistence type="inferred from homology"/>
<dbReference type="GO" id="GO:0005576">
    <property type="term" value="C:extracellular region"/>
    <property type="evidence" value="ECO:0007669"/>
    <property type="project" value="UniProtKB-SubCell"/>
</dbReference>
<keyword evidence="7 13" id="KW-0378">Hydrolase</keyword>
<evidence type="ECO:0000313" key="15">
    <source>
        <dbReference type="EMBL" id="RHZ45123.1"/>
    </source>
</evidence>
<comment type="function">
    <text evidence="2">The biological conversion of cellulose to glucose generally requires three types of hydrolytic enzymes: (1) Endoglucanases which cut internal beta-1,4-glucosidic bonds; (2) Exocellobiohydrolases that cut the disaccharide cellobiose from the non-reducing end of the cellulose polymer chain; (3) Beta-1,4-glucosidases which hydrolyze the cellobiose and other short cello-oligosaccharides to glucose.</text>
</comment>
<accession>A0A397G853</accession>
<dbReference type="InterPro" id="IPR013320">
    <property type="entry name" value="ConA-like_dom_sf"/>
</dbReference>